<dbReference type="SMART" id="SM00347">
    <property type="entry name" value="HTH_MARR"/>
    <property type="match status" value="1"/>
</dbReference>
<dbReference type="PROSITE" id="PS50995">
    <property type="entry name" value="HTH_MARR_2"/>
    <property type="match status" value="1"/>
</dbReference>
<evidence type="ECO:0000313" key="3">
    <source>
        <dbReference type="Proteomes" id="UP000183987"/>
    </source>
</evidence>
<dbReference type="AlphaFoldDB" id="A0A1M4YS04"/>
<dbReference type="InterPro" id="IPR036390">
    <property type="entry name" value="WH_DNA-bd_sf"/>
</dbReference>
<dbReference type="InterPro" id="IPR000835">
    <property type="entry name" value="HTH_MarR-typ"/>
</dbReference>
<dbReference type="PANTHER" id="PTHR33164:SF43">
    <property type="entry name" value="HTH-TYPE TRANSCRIPTIONAL REPRESSOR YETL"/>
    <property type="match status" value="1"/>
</dbReference>
<dbReference type="RefSeq" id="WP_072856893.1">
    <property type="nucleotide sequence ID" value="NZ_FQUE01000003.1"/>
</dbReference>
<reference evidence="3" key="1">
    <citation type="submission" date="2016-11" db="EMBL/GenBank/DDBJ databases">
        <authorList>
            <person name="Varghese N."/>
            <person name="Submissions S."/>
        </authorList>
    </citation>
    <scope>NUCLEOTIDE SEQUENCE [LARGE SCALE GENOMIC DNA]</scope>
    <source>
        <strain evidence="3">DSM 29326</strain>
    </source>
</reference>
<dbReference type="InterPro" id="IPR036388">
    <property type="entry name" value="WH-like_DNA-bd_sf"/>
</dbReference>
<gene>
    <name evidence="2" type="ORF">SAMN05444339_103226</name>
</gene>
<proteinExistence type="predicted"/>
<evidence type="ECO:0000259" key="1">
    <source>
        <dbReference type="PROSITE" id="PS50995"/>
    </source>
</evidence>
<dbReference type="GO" id="GO:0006950">
    <property type="term" value="P:response to stress"/>
    <property type="evidence" value="ECO:0007669"/>
    <property type="project" value="TreeGrafter"/>
</dbReference>
<sequence>MNVSAKIDLGQLSQSLGFALRMSQLSVFEEFYAALGQFGMKPGEFSILYLLSRNPDARQGEIAERLRIKRAHMTKLVSSFDARGLILRRVPDDDRRAVLLRLTPEGEAFVADHAAAFFGYHAAADAGRLSAAERTQLLRLLRKFGGLED</sequence>
<dbReference type="Proteomes" id="UP000183987">
    <property type="component" value="Unassembled WGS sequence"/>
</dbReference>
<evidence type="ECO:0000313" key="2">
    <source>
        <dbReference type="EMBL" id="SHF08468.1"/>
    </source>
</evidence>
<organism evidence="2 3">
    <name type="scientific">Loktanella atrilutea</name>
    <dbReference type="NCBI Taxonomy" id="366533"/>
    <lineage>
        <taxon>Bacteria</taxon>
        <taxon>Pseudomonadati</taxon>
        <taxon>Pseudomonadota</taxon>
        <taxon>Alphaproteobacteria</taxon>
        <taxon>Rhodobacterales</taxon>
        <taxon>Roseobacteraceae</taxon>
        <taxon>Loktanella</taxon>
    </lineage>
</organism>
<dbReference type="InterPro" id="IPR039422">
    <property type="entry name" value="MarR/SlyA-like"/>
</dbReference>
<dbReference type="Pfam" id="PF12802">
    <property type="entry name" value="MarR_2"/>
    <property type="match status" value="1"/>
</dbReference>
<accession>A0A1M4YS04</accession>
<dbReference type="Gene3D" id="1.10.10.10">
    <property type="entry name" value="Winged helix-like DNA-binding domain superfamily/Winged helix DNA-binding domain"/>
    <property type="match status" value="1"/>
</dbReference>
<feature type="domain" description="HTH marR-type" evidence="1">
    <location>
        <begin position="1"/>
        <end position="146"/>
    </location>
</feature>
<dbReference type="PRINTS" id="PR00598">
    <property type="entry name" value="HTHMARR"/>
</dbReference>
<dbReference type="GO" id="GO:0003700">
    <property type="term" value="F:DNA-binding transcription factor activity"/>
    <property type="evidence" value="ECO:0007669"/>
    <property type="project" value="InterPro"/>
</dbReference>
<name>A0A1M4YS04_LOKAT</name>
<dbReference type="EMBL" id="FQUE01000003">
    <property type="protein sequence ID" value="SHF08468.1"/>
    <property type="molecule type" value="Genomic_DNA"/>
</dbReference>
<dbReference type="STRING" id="366533.SAMN05444339_103226"/>
<protein>
    <submittedName>
        <fullName evidence="2">Transcriptional regulator, MarR family</fullName>
    </submittedName>
</protein>
<dbReference type="SUPFAM" id="SSF46785">
    <property type="entry name" value="Winged helix' DNA-binding domain"/>
    <property type="match status" value="1"/>
</dbReference>
<dbReference type="PANTHER" id="PTHR33164">
    <property type="entry name" value="TRANSCRIPTIONAL REGULATOR, MARR FAMILY"/>
    <property type="match status" value="1"/>
</dbReference>
<keyword evidence="3" id="KW-1185">Reference proteome</keyword>
<dbReference type="OrthoDB" id="7269152at2"/>